<evidence type="ECO:0008006" key="3">
    <source>
        <dbReference type="Google" id="ProtNLM"/>
    </source>
</evidence>
<name>A0A7S7SJK4_PALFE</name>
<organism evidence="1 2">
    <name type="scientific">Paludibaculum fermentans</name>
    <dbReference type="NCBI Taxonomy" id="1473598"/>
    <lineage>
        <taxon>Bacteria</taxon>
        <taxon>Pseudomonadati</taxon>
        <taxon>Acidobacteriota</taxon>
        <taxon>Terriglobia</taxon>
        <taxon>Bryobacterales</taxon>
        <taxon>Bryobacteraceae</taxon>
        <taxon>Paludibaculum</taxon>
    </lineage>
</organism>
<dbReference type="EMBL" id="CP063849">
    <property type="protein sequence ID" value="QOY88177.1"/>
    <property type="molecule type" value="Genomic_DNA"/>
</dbReference>
<dbReference type="AlphaFoldDB" id="A0A7S7SJK4"/>
<dbReference type="Proteomes" id="UP000593892">
    <property type="component" value="Chromosome"/>
</dbReference>
<gene>
    <name evidence="1" type="ORF">IRI77_36490</name>
</gene>
<keyword evidence="2" id="KW-1185">Reference proteome</keyword>
<dbReference type="RefSeq" id="WP_194449840.1">
    <property type="nucleotide sequence ID" value="NZ_CP063849.1"/>
</dbReference>
<reference evidence="1 2" key="1">
    <citation type="submission" date="2020-10" db="EMBL/GenBank/DDBJ databases">
        <title>Complete genome sequence of Paludibaculum fermentans P105T, a facultatively anaerobic acidobacterium capable of dissimilatory Fe(III) reduction.</title>
        <authorList>
            <person name="Dedysh S.N."/>
            <person name="Beletsky A.V."/>
            <person name="Kulichevskaya I.S."/>
            <person name="Mardanov A.V."/>
            <person name="Ravin N.V."/>
        </authorList>
    </citation>
    <scope>NUCLEOTIDE SEQUENCE [LARGE SCALE GENOMIC DNA]</scope>
    <source>
        <strain evidence="1 2">P105</strain>
    </source>
</reference>
<accession>A0A7S7SJK4</accession>
<evidence type="ECO:0000313" key="1">
    <source>
        <dbReference type="EMBL" id="QOY88177.1"/>
    </source>
</evidence>
<protein>
    <recommendedName>
        <fullName evidence="3">Peptidase M15A C-terminal domain-containing protein</fullName>
    </recommendedName>
</protein>
<dbReference type="KEGG" id="pfer:IRI77_36490"/>
<proteinExistence type="predicted"/>
<evidence type="ECO:0000313" key="2">
    <source>
        <dbReference type="Proteomes" id="UP000593892"/>
    </source>
</evidence>
<sequence>MLSLKPGVRITGVRPEILLAILAAERAYAEAGCELMVTSCIEGKHSVGSFHYAGSAADLRTNNVPAEKLQALVAKIRAALGGDFDVVLEADHLHLEFQPKQPLTA</sequence>